<reference evidence="1 2" key="1">
    <citation type="submission" date="2020-07" db="EMBL/GenBank/DDBJ databases">
        <title>Draft genome and description of Microvirga mediterraneensis Marseille-Q2068 sp. nov.</title>
        <authorList>
            <person name="Boxberger M."/>
        </authorList>
    </citation>
    <scope>NUCLEOTIDE SEQUENCE [LARGE SCALE GENOMIC DNA]</scope>
    <source>
        <strain evidence="1 2">Marseille-Q2068</strain>
    </source>
</reference>
<dbReference type="Proteomes" id="UP000572984">
    <property type="component" value="Unassembled WGS sequence"/>
</dbReference>
<evidence type="ECO:0000313" key="2">
    <source>
        <dbReference type="Proteomes" id="UP000572984"/>
    </source>
</evidence>
<protein>
    <submittedName>
        <fullName evidence="1">Uncharacterized protein</fullName>
    </submittedName>
</protein>
<sequence>MLYHITLHLARNKQFPEGSPSYGYELTAPLDADGHLDQEEWARKRSLCRVRRFWGNEGERQGVLIHRPGGSGGATWMIDYNQGRFGDEEAGYHLNQHRFVEGEYVTIQDEDEKPYTFEIVSVRHAEPSPAEGRRI</sequence>
<dbReference type="EMBL" id="JACDXJ010000001">
    <property type="protein sequence ID" value="MBA1156949.1"/>
    <property type="molecule type" value="Genomic_DNA"/>
</dbReference>
<dbReference type="RefSeq" id="WP_181052470.1">
    <property type="nucleotide sequence ID" value="NZ_JACDXJ010000001.1"/>
</dbReference>
<organism evidence="1 2">
    <name type="scientific">Microvirga mediterraneensis</name>
    <dbReference type="NCBI Taxonomy" id="2754695"/>
    <lineage>
        <taxon>Bacteria</taxon>
        <taxon>Pseudomonadati</taxon>
        <taxon>Pseudomonadota</taxon>
        <taxon>Alphaproteobacteria</taxon>
        <taxon>Hyphomicrobiales</taxon>
        <taxon>Methylobacteriaceae</taxon>
        <taxon>Microvirga</taxon>
    </lineage>
</organism>
<accession>A0A838BPG5</accession>
<gene>
    <name evidence="1" type="ORF">H0S73_12515</name>
</gene>
<evidence type="ECO:0000313" key="1">
    <source>
        <dbReference type="EMBL" id="MBA1156949.1"/>
    </source>
</evidence>
<proteinExistence type="predicted"/>
<comment type="caution">
    <text evidence="1">The sequence shown here is derived from an EMBL/GenBank/DDBJ whole genome shotgun (WGS) entry which is preliminary data.</text>
</comment>
<keyword evidence="2" id="KW-1185">Reference proteome</keyword>
<name>A0A838BPG5_9HYPH</name>
<dbReference type="AlphaFoldDB" id="A0A838BPG5"/>